<gene>
    <name evidence="2" type="ORF">E2C01_062027</name>
</gene>
<evidence type="ECO:0000313" key="2">
    <source>
        <dbReference type="EMBL" id="MPC67841.1"/>
    </source>
</evidence>
<sequence>MYLNEKTQSHHCAARCGVTCDGRADVDRGCYARRASTSSKRSRCYSLAAVPHKASPSGSTTRKTPIFALPRSS</sequence>
<dbReference type="EMBL" id="VSRR010026847">
    <property type="protein sequence ID" value="MPC67841.1"/>
    <property type="molecule type" value="Genomic_DNA"/>
</dbReference>
<reference evidence="2 3" key="1">
    <citation type="submission" date="2019-05" db="EMBL/GenBank/DDBJ databases">
        <title>Another draft genome of Portunus trituberculatus and its Hox gene families provides insights of decapod evolution.</title>
        <authorList>
            <person name="Jeong J.-H."/>
            <person name="Song I."/>
            <person name="Kim S."/>
            <person name="Choi T."/>
            <person name="Kim D."/>
            <person name="Ryu S."/>
            <person name="Kim W."/>
        </authorList>
    </citation>
    <scope>NUCLEOTIDE SEQUENCE [LARGE SCALE GENOMIC DNA]</scope>
    <source>
        <tissue evidence="2">Muscle</tissue>
    </source>
</reference>
<feature type="region of interest" description="Disordered" evidence="1">
    <location>
        <begin position="51"/>
        <end position="73"/>
    </location>
</feature>
<evidence type="ECO:0000313" key="3">
    <source>
        <dbReference type="Proteomes" id="UP000324222"/>
    </source>
</evidence>
<accession>A0A5B7H5E5</accession>
<name>A0A5B7H5E5_PORTR</name>
<evidence type="ECO:0000256" key="1">
    <source>
        <dbReference type="SAM" id="MobiDB-lite"/>
    </source>
</evidence>
<comment type="caution">
    <text evidence="2">The sequence shown here is derived from an EMBL/GenBank/DDBJ whole genome shotgun (WGS) entry which is preliminary data.</text>
</comment>
<dbReference type="Proteomes" id="UP000324222">
    <property type="component" value="Unassembled WGS sequence"/>
</dbReference>
<protein>
    <submittedName>
        <fullName evidence="2">Uncharacterized protein</fullName>
    </submittedName>
</protein>
<dbReference type="AlphaFoldDB" id="A0A5B7H5E5"/>
<proteinExistence type="predicted"/>
<organism evidence="2 3">
    <name type="scientific">Portunus trituberculatus</name>
    <name type="common">Swimming crab</name>
    <name type="synonym">Neptunus trituberculatus</name>
    <dbReference type="NCBI Taxonomy" id="210409"/>
    <lineage>
        <taxon>Eukaryota</taxon>
        <taxon>Metazoa</taxon>
        <taxon>Ecdysozoa</taxon>
        <taxon>Arthropoda</taxon>
        <taxon>Crustacea</taxon>
        <taxon>Multicrustacea</taxon>
        <taxon>Malacostraca</taxon>
        <taxon>Eumalacostraca</taxon>
        <taxon>Eucarida</taxon>
        <taxon>Decapoda</taxon>
        <taxon>Pleocyemata</taxon>
        <taxon>Brachyura</taxon>
        <taxon>Eubrachyura</taxon>
        <taxon>Portunoidea</taxon>
        <taxon>Portunidae</taxon>
        <taxon>Portuninae</taxon>
        <taxon>Portunus</taxon>
    </lineage>
</organism>
<keyword evidence="3" id="KW-1185">Reference proteome</keyword>